<dbReference type="AlphaFoldDB" id="A0A2G1UI54"/>
<sequence>MSEIKLIITGTPGAGKTTAIAAISETPPVRTDTATTDDLAEVKDVTTVAMDFGELTLDDGQKVFLYGTPGQQRFEFMWKILVQGGLGLIILVDCSRPDPLADLDMYLENFADFIHQTGVVVGVTRRDQSATPSLDEFYERLEAWGRVFPVFEVDVRQKDDVSLMISALISTLEFATA</sequence>
<dbReference type="InterPro" id="IPR027417">
    <property type="entry name" value="P-loop_NTPase"/>
</dbReference>
<keyword evidence="4" id="KW-0342">GTP-binding</keyword>
<evidence type="ECO:0000256" key="2">
    <source>
        <dbReference type="ARBA" id="ARBA00022741"/>
    </source>
</evidence>
<comment type="caution">
    <text evidence="5">The sequence shown here is derived from an EMBL/GenBank/DDBJ whole genome shotgun (WGS) entry which is preliminary data.</text>
</comment>
<gene>
    <name evidence="5" type="ORF">CLH61_14685</name>
</gene>
<dbReference type="Pfam" id="PF03029">
    <property type="entry name" value="ATP_bind_1"/>
    <property type="match status" value="1"/>
</dbReference>
<dbReference type="InterPro" id="IPR052705">
    <property type="entry name" value="Gliding_Motility_GTPase"/>
</dbReference>
<dbReference type="GO" id="GO:0016787">
    <property type="term" value="F:hydrolase activity"/>
    <property type="evidence" value="ECO:0007669"/>
    <property type="project" value="UniProtKB-KW"/>
</dbReference>
<evidence type="ECO:0000313" key="6">
    <source>
        <dbReference type="Proteomes" id="UP000231409"/>
    </source>
</evidence>
<dbReference type="InterPro" id="IPR004130">
    <property type="entry name" value="Gpn"/>
</dbReference>
<reference evidence="5 6" key="1">
    <citation type="submission" date="2017-09" db="EMBL/GenBank/DDBJ databases">
        <title>The draft genome sequences of Marinobacter sp. PWS21.</title>
        <authorList>
            <person name="Cao J."/>
        </authorList>
    </citation>
    <scope>NUCLEOTIDE SEQUENCE [LARGE SCALE GENOMIC DNA]</scope>
    <source>
        <strain evidence="5 6">PWS21</strain>
    </source>
</reference>
<evidence type="ECO:0000256" key="4">
    <source>
        <dbReference type="ARBA" id="ARBA00023134"/>
    </source>
</evidence>
<name>A0A2G1UI54_9GAMM</name>
<accession>A0A2G1UI54</accession>
<dbReference type="Gene3D" id="3.40.50.300">
    <property type="entry name" value="P-loop containing nucleotide triphosphate hydrolases"/>
    <property type="match status" value="1"/>
</dbReference>
<dbReference type="Proteomes" id="UP000231409">
    <property type="component" value="Unassembled WGS sequence"/>
</dbReference>
<keyword evidence="6" id="KW-1185">Reference proteome</keyword>
<evidence type="ECO:0000313" key="5">
    <source>
        <dbReference type="EMBL" id="PHQ14157.1"/>
    </source>
</evidence>
<proteinExistence type="inferred from homology"/>
<organism evidence="5 6">
    <name type="scientific">Marinobacter profundi</name>
    <dbReference type="NCBI Taxonomy" id="2666256"/>
    <lineage>
        <taxon>Bacteria</taxon>
        <taxon>Pseudomonadati</taxon>
        <taxon>Pseudomonadota</taxon>
        <taxon>Gammaproteobacteria</taxon>
        <taxon>Pseudomonadales</taxon>
        <taxon>Marinobacteraceae</taxon>
        <taxon>Marinobacter</taxon>
    </lineage>
</organism>
<evidence type="ECO:0000256" key="1">
    <source>
        <dbReference type="ARBA" id="ARBA00005290"/>
    </source>
</evidence>
<keyword evidence="3" id="KW-0378">Hydrolase</keyword>
<comment type="similarity">
    <text evidence="1">Belongs to the GPN-loop GTPase family.</text>
</comment>
<dbReference type="SUPFAM" id="SSF52540">
    <property type="entry name" value="P-loop containing nucleoside triphosphate hydrolases"/>
    <property type="match status" value="1"/>
</dbReference>
<dbReference type="EMBL" id="NTFH01000011">
    <property type="protein sequence ID" value="PHQ14157.1"/>
    <property type="molecule type" value="Genomic_DNA"/>
</dbReference>
<dbReference type="PANTHER" id="PTHR42708:SF1">
    <property type="entry name" value="GLIDING MOTILITY PROTEIN MGLA"/>
    <property type="match status" value="1"/>
</dbReference>
<dbReference type="GO" id="GO:0005525">
    <property type="term" value="F:GTP binding"/>
    <property type="evidence" value="ECO:0007669"/>
    <property type="project" value="UniProtKB-KW"/>
</dbReference>
<evidence type="ECO:0000256" key="3">
    <source>
        <dbReference type="ARBA" id="ARBA00022801"/>
    </source>
</evidence>
<dbReference type="PANTHER" id="PTHR42708">
    <property type="entry name" value="ATP/GTP-BINDING PROTEIN-RELATED"/>
    <property type="match status" value="1"/>
</dbReference>
<protein>
    <submittedName>
        <fullName evidence="5">GTP-binding protein</fullName>
    </submittedName>
</protein>
<keyword evidence="2" id="KW-0547">Nucleotide-binding</keyword>
<dbReference type="RefSeq" id="WP_099615512.1">
    <property type="nucleotide sequence ID" value="NZ_KZ319374.1"/>
</dbReference>
<dbReference type="CDD" id="cd00882">
    <property type="entry name" value="Ras_like_GTPase"/>
    <property type="match status" value="1"/>
</dbReference>